<dbReference type="EMBL" id="GBRH01233662">
    <property type="protein sequence ID" value="JAD64233.1"/>
    <property type="molecule type" value="Transcribed_RNA"/>
</dbReference>
<evidence type="ECO:0000313" key="1">
    <source>
        <dbReference type="EMBL" id="JAD64233.1"/>
    </source>
</evidence>
<accession>A0A0A9BQ16</accession>
<reference evidence="1" key="1">
    <citation type="submission" date="2014-09" db="EMBL/GenBank/DDBJ databases">
        <authorList>
            <person name="Magalhaes I.L.F."/>
            <person name="Oliveira U."/>
            <person name="Santos F.R."/>
            <person name="Vidigal T.H.D.A."/>
            <person name="Brescovit A.D."/>
            <person name="Santos A.J."/>
        </authorList>
    </citation>
    <scope>NUCLEOTIDE SEQUENCE</scope>
    <source>
        <tissue evidence="1">Shoot tissue taken approximately 20 cm above the soil surface</tissue>
    </source>
</reference>
<name>A0A0A9BQ16_ARUDO</name>
<dbReference type="AlphaFoldDB" id="A0A0A9BQ16"/>
<organism evidence="1">
    <name type="scientific">Arundo donax</name>
    <name type="common">Giant reed</name>
    <name type="synonym">Donax arundinaceus</name>
    <dbReference type="NCBI Taxonomy" id="35708"/>
    <lineage>
        <taxon>Eukaryota</taxon>
        <taxon>Viridiplantae</taxon>
        <taxon>Streptophyta</taxon>
        <taxon>Embryophyta</taxon>
        <taxon>Tracheophyta</taxon>
        <taxon>Spermatophyta</taxon>
        <taxon>Magnoliopsida</taxon>
        <taxon>Liliopsida</taxon>
        <taxon>Poales</taxon>
        <taxon>Poaceae</taxon>
        <taxon>PACMAD clade</taxon>
        <taxon>Arundinoideae</taxon>
        <taxon>Arundineae</taxon>
        <taxon>Arundo</taxon>
    </lineage>
</organism>
<sequence length="23" mass="2719">MQDFFWIVQLSTVQTNLVNAYSN</sequence>
<reference evidence="1" key="2">
    <citation type="journal article" date="2015" name="Data Brief">
        <title>Shoot transcriptome of the giant reed, Arundo donax.</title>
        <authorList>
            <person name="Barrero R.A."/>
            <person name="Guerrero F.D."/>
            <person name="Moolhuijzen P."/>
            <person name="Goolsby J.A."/>
            <person name="Tidwell J."/>
            <person name="Bellgard S.E."/>
            <person name="Bellgard M.I."/>
        </authorList>
    </citation>
    <scope>NUCLEOTIDE SEQUENCE</scope>
    <source>
        <tissue evidence="1">Shoot tissue taken approximately 20 cm above the soil surface</tissue>
    </source>
</reference>
<protein>
    <submittedName>
        <fullName evidence="1">Uncharacterized protein</fullName>
    </submittedName>
</protein>
<proteinExistence type="predicted"/>